<name>A0A0H3YEY3_SCHMD</name>
<evidence type="ECO:0000256" key="3">
    <source>
        <dbReference type="ARBA" id="ARBA00022692"/>
    </source>
</evidence>
<feature type="transmembrane region" description="Helical" evidence="6">
    <location>
        <begin position="392"/>
        <end position="413"/>
    </location>
</feature>
<evidence type="ECO:0000313" key="8">
    <source>
        <dbReference type="EMBL" id="AKN21445.1"/>
    </source>
</evidence>
<dbReference type="Gene3D" id="1.20.1740.10">
    <property type="entry name" value="Amino acid/polyamine transporter I"/>
    <property type="match status" value="2"/>
</dbReference>
<gene>
    <name evidence="8" type="primary">slc7a-1</name>
</gene>
<feature type="transmembrane region" description="Helical" evidence="6">
    <location>
        <begin position="74"/>
        <end position="93"/>
    </location>
</feature>
<feature type="domain" description="Cationic amino acid transporter C-terminal" evidence="7">
    <location>
        <begin position="543"/>
        <end position="593"/>
    </location>
</feature>
<keyword evidence="4 6" id="KW-1133">Transmembrane helix</keyword>
<reference evidence="8" key="1">
    <citation type="journal article" date="2015" name="Elife">
        <title>Stem cells and fluid flow drive cyst formation in an invertebrate excretory organ.</title>
        <authorList>
            <person name="Thi-Kim Vu H."/>
            <person name="Rink J.C."/>
            <person name="McKinney S.A."/>
            <person name="McClain M."/>
            <person name="Lakshmanaperumal N."/>
            <person name="Alexander R."/>
            <person name="Sanchez Alvarado A."/>
        </authorList>
    </citation>
    <scope>NUCLEOTIDE SEQUENCE</scope>
</reference>
<dbReference type="PANTHER" id="PTHR43243:SF4">
    <property type="entry name" value="CATIONIC AMINO ACID TRANSPORTER 4"/>
    <property type="match status" value="1"/>
</dbReference>
<dbReference type="InterPro" id="IPR002293">
    <property type="entry name" value="AA/rel_permease1"/>
</dbReference>
<dbReference type="PIRSF" id="PIRSF006060">
    <property type="entry name" value="AA_transporter"/>
    <property type="match status" value="1"/>
</dbReference>
<dbReference type="GO" id="GO:0005886">
    <property type="term" value="C:plasma membrane"/>
    <property type="evidence" value="ECO:0007669"/>
    <property type="project" value="TreeGrafter"/>
</dbReference>
<evidence type="ECO:0000259" key="7">
    <source>
        <dbReference type="Pfam" id="PF13906"/>
    </source>
</evidence>
<dbReference type="Pfam" id="PF13520">
    <property type="entry name" value="AA_permease_2"/>
    <property type="match status" value="1"/>
</dbReference>
<dbReference type="PANTHER" id="PTHR43243">
    <property type="entry name" value="INNER MEMBRANE TRANSPORTER YGJI-RELATED"/>
    <property type="match status" value="1"/>
</dbReference>
<feature type="transmembrane region" description="Helical" evidence="6">
    <location>
        <begin position="114"/>
        <end position="132"/>
    </location>
</feature>
<dbReference type="GO" id="GO:0015171">
    <property type="term" value="F:amino acid transmembrane transporter activity"/>
    <property type="evidence" value="ECO:0007669"/>
    <property type="project" value="TreeGrafter"/>
</dbReference>
<keyword evidence="5 6" id="KW-0472">Membrane</keyword>
<keyword evidence="3 6" id="KW-0812">Transmembrane</keyword>
<dbReference type="OrthoDB" id="3900342at2759"/>
<evidence type="ECO:0000256" key="1">
    <source>
        <dbReference type="ARBA" id="ARBA00004141"/>
    </source>
</evidence>
<comment type="subcellular location">
    <subcellularLocation>
        <location evidence="1">Membrane</location>
        <topology evidence="1">Multi-pass membrane protein</topology>
    </subcellularLocation>
</comment>
<evidence type="ECO:0000256" key="5">
    <source>
        <dbReference type="ARBA" id="ARBA00023136"/>
    </source>
</evidence>
<feature type="transmembrane region" description="Helical" evidence="6">
    <location>
        <begin position="173"/>
        <end position="190"/>
    </location>
</feature>
<accession>A0A0H3YEY3</accession>
<proteinExistence type="evidence at transcript level"/>
<sequence>MSCWRDCSDSIVSLRYTLFRRKHITNLNRESSTSDLAKCLTTFDLTNLGIGSILGAGIYVVVGQVSTNIAGPSVTLSLFIAAVTSLLSGLCYAEFGSRVPRTTGSAYSYSYHTVGEFIAFIIGWNLILEYMIGTAADARALSSAIDYLLDHKLSNFTETQIGRVPLTNALPDLLGFILTISVTMILAAGVKESARYTTFFNFLTAAVAIFIIVAGAAESKLSNWNSKKKFFPKGVHGVLSGAATCFYAYVGFDVIATTGEEARSPSKSIPKAMSLTLLVCFTFYFGVATVLTMMVPFGNLKTSSPITEAFDLRGLHWAKWIVGLGGVAGMSASLMGSEFPLPRIIYAMASDGLLFKFLSQVWNRTEVPIFATLIPGFLTAFFTMLFDLGELVEMMSIGTLLAYSLVCTSVLLLRYTPREDDCDNISNNNSNNNNSHTIKLEDPVDSLQISTKYKSKVEKISIAITSPVDQIKKQFKKVVLAILAIWILSFGFACTTLFGEHLLLEKNAFTITLFSVFLFGLLLCIMWLSIQSQDQTSLENLHFKVPFVPLFPSFAIIFNIMLMVRLSYLTWTRFSVWLGIGFVLYFGYGIRHSKINTAHKYNRLSISQDDEMPMLENSEEN</sequence>
<feature type="transmembrane region" description="Helical" evidence="6">
    <location>
        <begin position="199"/>
        <end position="217"/>
    </location>
</feature>
<keyword evidence="2" id="KW-0813">Transport</keyword>
<organism evidence="8">
    <name type="scientific">Schmidtea mediterranea</name>
    <name type="common">Freshwater planarian flatworm</name>
    <dbReference type="NCBI Taxonomy" id="79327"/>
    <lineage>
        <taxon>Eukaryota</taxon>
        <taxon>Metazoa</taxon>
        <taxon>Spiralia</taxon>
        <taxon>Lophotrochozoa</taxon>
        <taxon>Platyhelminthes</taxon>
        <taxon>Rhabditophora</taxon>
        <taxon>Seriata</taxon>
        <taxon>Tricladida</taxon>
        <taxon>Continenticola</taxon>
        <taxon>Geoplanoidea</taxon>
        <taxon>Dugesiidae</taxon>
        <taxon>Schmidtea</taxon>
    </lineage>
</organism>
<feature type="transmembrane region" description="Helical" evidence="6">
    <location>
        <begin position="237"/>
        <end position="255"/>
    </location>
</feature>
<evidence type="ECO:0000256" key="6">
    <source>
        <dbReference type="SAM" id="Phobius"/>
    </source>
</evidence>
<feature type="transmembrane region" description="Helical" evidence="6">
    <location>
        <begin position="275"/>
        <end position="297"/>
    </location>
</feature>
<feature type="transmembrane region" description="Helical" evidence="6">
    <location>
        <begin position="511"/>
        <end position="530"/>
    </location>
</feature>
<evidence type="ECO:0000256" key="2">
    <source>
        <dbReference type="ARBA" id="ARBA00022448"/>
    </source>
</evidence>
<protein>
    <submittedName>
        <fullName evidence="8">Slc7a-1</fullName>
    </submittedName>
</protein>
<dbReference type="FunFam" id="1.20.1740.10:FF:000010">
    <property type="entry name" value="probable cationic amino acid transporter"/>
    <property type="match status" value="1"/>
</dbReference>
<feature type="transmembrane region" description="Helical" evidence="6">
    <location>
        <begin position="550"/>
        <end position="568"/>
    </location>
</feature>
<evidence type="ECO:0000256" key="4">
    <source>
        <dbReference type="ARBA" id="ARBA00022989"/>
    </source>
</evidence>
<dbReference type="AlphaFoldDB" id="A0A0H3YEY3"/>
<feature type="transmembrane region" description="Helical" evidence="6">
    <location>
        <begin position="574"/>
        <end position="590"/>
    </location>
</feature>
<feature type="transmembrane region" description="Helical" evidence="6">
    <location>
        <begin position="39"/>
        <end position="62"/>
    </location>
</feature>
<feature type="transmembrane region" description="Helical" evidence="6">
    <location>
        <begin position="478"/>
        <end position="499"/>
    </location>
</feature>
<dbReference type="EMBL" id="KT163495">
    <property type="protein sequence ID" value="AKN21445.1"/>
    <property type="molecule type" value="mRNA"/>
</dbReference>
<dbReference type="Pfam" id="PF13906">
    <property type="entry name" value="AA_permease_C"/>
    <property type="match status" value="1"/>
</dbReference>
<feature type="transmembrane region" description="Helical" evidence="6">
    <location>
        <begin position="317"/>
        <end position="336"/>
    </location>
</feature>
<feature type="transmembrane region" description="Helical" evidence="6">
    <location>
        <begin position="367"/>
        <end position="386"/>
    </location>
</feature>
<dbReference type="InterPro" id="IPR029485">
    <property type="entry name" value="CAT_C"/>
</dbReference>